<dbReference type="AlphaFoldDB" id="A0A9J6GR20"/>
<dbReference type="VEuPathDB" id="VectorBase:HLOH_062420"/>
<dbReference type="EMBL" id="JABSTR010000008">
    <property type="protein sequence ID" value="KAH9377128.1"/>
    <property type="molecule type" value="Genomic_DNA"/>
</dbReference>
<feature type="region of interest" description="Disordered" evidence="1">
    <location>
        <begin position="100"/>
        <end position="121"/>
    </location>
</feature>
<gene>
    <name evidence="2" type="ORF">HPB48_008269</name>
</gene>
<reference evidence="2 3" key="1">
    <citation type="journal article" date="2020" name="Cell">
        <title>Large-Scale Comparative Analyses of Tick Genomes Elucidate Their Genetic Diversity and Vector Capacities.</title>
        <authorList>
            <consortium name="Tick Genome and Microbiome Consortium (TIGMIC)"/>
            <person name="Jia N."/>
            <person name="Wang J."/>
            <person name="Shi W."/>
            <person name="Du L."/>
            <person name="Sun Y."/>
            <person name="Zhan W."/>
            <person name="Jiang J.F."/>
            <person name="Wang Q."/>
            <person name="Zhang B."/>
            <person name="Ji P."/>
            <person name="Bell-Sakyi L."/>
            <person name="Cui X.M."/>
            <person name="Yuan T.T."/>
            <person name="Jiang B.G."/>
            <person name="Yang W.F."/>
            <person name="Lam T.T."/>
            <person name="Chang Q.C."/>
            <person name="Ding S.J."/>
            <person name="Wang X.J."/>
            <person name="Zhu J.G."/>
            <person name="Ruan X.D."/>
            <person name="Zhao L."/>
            <person name="Wei J.T."/>
            <person name="Ye R.Z."/>
            <person name="Que T.C."/>
            <person name="Du C.H."/>
            <person name="Zhou Y.H."/>
            <person name="Cheng J.X."/>
            <person name="Dai P.F."/>
            <person name="Guo W.B."/>
            <person name="Han X.H."/>
            <person name="Huang E.J."/>
            <person name="Li L.F."/>
            <person name="Wei W."/>
            <person name="Gao Y.C."/>
            <person name="Liu J.Z."/>
            <person name="Shao H.Z."/>
            <person name="Wang X."/>
            <person name="Wang C.C."/>
            <person name="Yang T.C."/>
            <person name="Huo Q.B."/>
            <person name="Li W."/>
            <person name="Chen H.Y."/>
            <person name="Chen S.E."/>
            <person name="Zhou L.G."/>
            <person name="Ni X.B."/>
            <person name="Tian J.H."/>
            <person name="Sheng Y."/>
            <person name="Liu T."/>
            <person name="Pan Y.S."/>
            <person name="Xia L.Y."/>
            <person name="Li J."/>
            <person name="Zhao F."/>
            <person name="Cao W.C."/>
        </authorList>
    </citation>
    <scope>NUCLEOTIDE SEQUENCE [LARGE SCALE GENOMIC DNA]</scope>
    <source>
        <strain evidence="2">HaeL-2018</strain>
    </source>
</reference>
<evidence type="ECO:0000256" key="1">
    <source>
        <dbReference type="SAM" id="MobiDB-lite"/>
    </source>
</evidence>
<protein>
    <submittedName>
        <fullName evidence="2">Uncharacterized protein</fullName>
    </submittedName>
</protein>
<evidence type="ECO:0000313" key="3">
    <source>
        <dbReference type="Proteomes" id="UP000821853"/>
    </source>
</evidence>
<proteinExistence type="predicted"/>
<organism evidence="2 3">
    <name type="scientific">Haemaphysalis longicornis</name>
    <name type="common">Bush tick</name>
    <dbReference type="NCBI Taxonomy" id="44386"/>
    <lineage>
        <taxon>Eukaryota</taxon>
        <taxon>Metazoa</taxon>
        <taxon>Ecdysozoa</taxon>
        <taxon>Arthropoda</taxon>
        <taxon>Chelicerata</taxon>
        <taxon>Arachnida</taxon>
        <taxon>Acari</taxon>
        <taxon>Parasitiformes</taxon>
        <taxon>Ixodida</taxon>
        <taxon>Ixodoidea</taxon>
        <taxon>Ixodidae</taxon>
        <taxon>Haemaphysalinae</taxon>
        <taxon>Haemaphysalis</taxon>
    </lineage>
</organism>
<name>A0A9J6GR20_HAELO</name>
<accession>A0A9J6GR20</accession>
<comment type="caution">
    <text evidence="2">The sequence shown here is derived from an EMBL/GenBank/DDBJ whole genome shotgun (WGS) entry which is preliminary data.</text>
</comment>
<evidence type="ECO:0000313" key="2">
    <source>
        <dbReference type="EMBL" id="KAH9377128.1"/>
    </source>
</evidence>
<dbReference type="Proteomes" id="UP000821853">
    <property type="component" value="Unassembled WGS sequence"/>
</dbReference>
<sequence>MDAAAIQKSRGRRAQERYTLRSGGVEGLERRGREAGFPPARLDHLSVCRDALYRLARTPSSALAATDAPTPAFTGLLTRLRDAIHINRRLLCLSRLARERNEKGRSPRRRRSMGSRSMKEGVTGKVAVAPIRSLFANLARTVVRRSCTMLLPAPSIATTEQPFVSVEVNGGKMKRSKLNVPEHVRVDIAEAGEVEARCKFSK</sequence>
<keyword evidence="3" id="KW-1185">Reference proteome</keyword>